<dbReference type="InterPro" id="IPR018392">
    <property type="entry name" value="LysM"/>
</dbReference>
<feature type="chain" id="PRO_5032862219" evidence="1">
    <location>
        <begin position="28"/>
        <end position="364"/>
    </location>
</feature>
<keyword evidence="4" id="KW-1185">Reference proteome</keyword>
<feature type="signal peptide" evidence="1">
    <location>
        <begin position="1"/>
        <end position="27"/>
    </location>
</feature>
<dbReference type="PROSITE" id="PS51782">
    <property type="entry name" value="LYSM"/>
    <property type="match status" value="1"/>
</dbReference>
<evidence type="ECO:0000313" key="3">
    <source>
        <dbReference type="EMBL" id="NOL52483.1"/>
    </source>
</evidence>
<proteinExistence type="predicted"/>
<dbReference type="InterPro" id="IPR036779">
    <property type="entry name" value="LysM_dom_sf"/>
</dbReference>
<dbReference type="RefSeq" id="WP_171681172.1">
    <property type="nucleotide sequence ID" value="NZ_JABGBN010000010.1"/>
</dbReference>
<dbReference type="PANTHER" id="PTHR38731">
    <property type="entry name" value="LIPL45-RELATED LIPOPROTEIN-RELATED"/>
    <property type="match status" value="1"/>
</dbReference>
<evidence type="ECO:0000259" key="2">
    <source>
        <dbReference type="PROSITE" id="PS51782"/>
    </source>
</evidence>
<dbReference type="Gene3D" id="2.60.120.1440">
    <property type="match status" value="1"/>
</dbReference>
<keyword evidence="1" id="KW-0732">Signal</keyword>
<evidence type="ECO:0000256" key="1">
    <source>
        <dbReference type="SAM" id="SignalP"/>
    </source>
</evidence>
<dbReference type="Pfam" id="PF04773">
    <property type="entry name" value="FecR"/>
    <property type="match status" value="1"/>
</dbReference>
<accession>A0A849P911</accession>
<reference evidence="3 4" key="1">
    <citation type="submission" date="2020-05" db="EMBL/GenBank/DDBJ databases">
        <authorList>
            <person name="Niu N."/>
        </authorList>
    </citation>
    <scope>NUCLEOTIDE SEQUENCE [LARGE SCALE GENOMIC DNA]</scope>
    <source>
        <strain evidence="3 4">3340-03</strain>
    </source>
</reference>
<dbReference type="Proteomes" id="UP000537862">
    <property type="component" value="Unassembled WGS sequence"/>
</dbReference>
<organism evidence="3 4">
    <name type="scientific">Pelistega suis</name>
    <dbReference type="NCBI Taxonomy" id="1631957"/>
    <lineage>
        <taxon>Bacteria</taxon>
        <taxon>Pseudomonadati</taxon>
        <taxon>Pseudomonadota</taxon>
        <taxon>Betaproteobacteria</taxon>
        <taxon>Burkholderiales</taxon>
        <taxon>Alcaligenaceae</taxon>
        <taxon>Pelistega</taxon>
    </lineage>
</organism>
<dbReference type="InterPro" id="IPR006860">
    <property type="entry name" value="FecR"/>
</dbReference>
<name>A0A849P911_9BURK</name>
<dbReference type="EMBL" id="JABGBN010000010">
    <property type="protein sequence ID" value="NOL52483.1"/>
    <property type="molecule type" value="Genomic_DNA"/>
</dbReference>
<gene>
    <name evidence="3" type="ORF">HKX39_09930</name>
</gene>
<protein>
    <submittedName>
        <fullName evidence="3">LysM peptidoglycan-binding domain-containing protein</fullName>
    </submittedName>
</protein>
<feature type="domain" description="LysM" evidence="2">
    <location>
        <begin position="37"/>
        <end position="84"/>
    </location>
</feature>
<sequence>MKLFTKKFLALVSTSIAFALSLSPAQAQPAGAKGENFVYIMQAGDTIGDVAERFTSKPGNWRKIKTVNKISQDNKVPVGKEILVPFSLIDTYPDSGVITSIVGDVTINNSPADKNISITEASRIKTGADSTLTFKLSNDNVISIAPESIVYVQRLRQFSGTGLIDAIFKTEQGEFSAKVDSNNGGVGRFEIRTPVSITGVRGTSLRSRVDQDGNTIVELLSGKAAVANAKSKKETALPANKGAIISSSGKIIQSSLPEAPQYTAKLDGTSLAIDISTRADMQGYIVRYTADERGLIELTRHHLPNKSSATLPLPSLSMFYVQVRAVNQDGLSGTDNTQQIIVPTTSESDSAAGGSTLLVKPPQQ</sequence>
<dbReference type="AlphaFoldDB" id="A0A849P911"/>
<dbReference type="Pfam" id="PF01476">
    <property type="entry name" value="LysM"/>
    <property type="match status" value="1"/>
</dbReference>
<evidence type="ECO:0000313" key="4">
    <source>
        <dbReference type="Proteomes" id="UP000537862"/>
    </source>
</evidence>
<dbReference type="Gene3D" id="3.10.350.10">
    <property type="entry name" value="LysM domain"/>
    <property type="match status" value="1"/>
</dbReference>
<comment type="caution">
    <text evidence="3">The sequence shown here is derived from an EMBL/GenBank/DDBJ whole genome shotgun (WGS) entry which is preliminary data.</text>
</comment>
<dbReference type="PANTHER" id="PTHR38731:SF1">
    <property type="entry name" value="FECR PROTEIN DOMAIN-CONTAINING PROTEIN"/>
    <property type="match status" value="1"/>
</dbReference>